<dbReference type="Gene3D" id="3.40.50.720">
    <property type="entry name" value="NAD(P)-binding Rossmann-like Domain"/>
    <property type="match status" value="1"/>
</dbReference>
<dbReference type="AlphaFoldDB" id="E4V120"/>
<dbReference type="InterPro" id="IPR036291">
    <property type="entry name" value="NAD(P)-bd_dom_sf"/>
</dbReference>
<keyword evidence="6" id="KW-1185">Reference proteome</keyword>
<dbReference type="eggNOG" id="KOG1178">
    <property type="taxonomic scope" value="Eukaryota"/>
</dbReference>
<evidence type="ECO:0000313" key="6">
    <source>
        <dbReference type="Proteomes" id="UP000002669"/>
    </source>
</evidence>
<name>E4V120_ARTGP</name>
<feature type="domain" description="AMP-dependent synthetase/ligase" evidence="3">
    <location>
        <begin position="65"/>
        <end position="371"/>
    </location>
</feature>
<dbReference type="EMBL" id="DS989827">
    <property type="protein sequence ID" value="EFR03735.1"/>
    <property type="molecule type" value="Genomic_DNA"/>
</dbReference>
<dbReference type="InterPro" id="IPR020845">
    <property type="entry name" value="AMP-binding_CS"/>
</dbReference>
<proteinExistence type="predicted"/>
<dbReference type="Pfam" id="PF23562">
    <property type="entry name" value="AMP-binding_C_3"/>
    <property type="match status" value="1"/>
</dbReference>
<keyword evidence="2" id="KW-0597">Phosphoprotein</keyword>
<dbReference type="InterPro" id="IPR036736">
    <property type="entry name" value="ACP-like_sf"/>
</dbReference>
<dbReference type="Proteomes" id="UP000002669">
    <property type="component" value="Unassembled WGS sequence"/>
</dbReference>
<dbReference type="eggNOG" id="KOG1176">
    <property type="taxonomic scope" value="Eukaryota"/>
</dbReference>
<evidence type="ECO:0000256" key="1">
    <source>
        <dbReference type="ARBA" id="ARBA00022450"/>
    </source>
</evidence>
<dbReference type="Pfam" id="PF07993">
    <property type="entry name" value="NAD_binding_4"/>
    <property type="match status" value="1"/>
</dbReference>
<dbReference type="RefSeq" id="XP_003170743.1">
    <property type="nucleotide sequence ID" value="XM_003170695.1"/>
</dbReference>
<dbReference type="Gene3D" id="1.10.1200.10">
    <property type="entry name" value="ACP-like"/>
    <property type="match status" value="1"/>
</dbReference>
<feature type="domain" description="Thioester reductase (TE)" evidence="4">
    <location>
        <begin position="701"/>
        <end position="949"/>
    </location>
</feature>
<dbReference type="OMA" id="WHYLIPR"/>
<protein>
    <submittedName>
        <fullName evidence="5">L-aminoadipate-semialdehyde dehydrogenase</fullName>
    </submittedName>
</protein>
<dbReference type="PANTHER" id="PTHR43439">
    <property type="entry name" value="PHENYLACETATE-COENZYME A LIGASE"/>
    <property type="match status" value="1"/>
</dbReference>
<evidence type="ECO:0000313" key="5">
    <source>
        <dbReference type="EMBL" id="EFR03735.1"/>
    </source>
</evidence>
<dbReference type="GeneID" id="10025985"/>
<dbReference type="InParanoid" id="E4V120"/>
<dbReference type="SUPFAM" id="SSF47336">
    <property type="entry name" value="ACP-like"/>
    <property type="match status" value="1"/>
</dbReference>
<organism evidence="6">
    <name type="scientific">Arthroderma gypseum (strain ATCC MYA-4604 / CBS 118893)</name>
    <name type="common">Microsporum gypseum</name>
    <dbReference type="NCBI Taxonomy" id="535722"/>
    <lineage>
        <taxon>Eukaryota</taxon>
        <taxon>Fungi</taxon>
        <taxon>Dikarya</taxon>
        <taxon>Ascomycota</taxon>
        <taxon>Pezizomycotina</taxon>
        <taxon>Eurotiomycetes</taxon>
        <taxon>Eurotiomycetidae</taxon>
        <taxon>Onygenales</taxon>
        <taxon>Arthrodermataceae</taxon>
        <taxon>Nannizzia</taxon>
    </lineage>
</organism>
<dbReference type="PANTHER" id="PTHR43439:SF2">
    <property type="entry name" value="ENZYME, PUTATIVE (JCVI)-RELATED"/>
    <property type="match status" value="1"/>
</dbReference>
<evidence type="ECO:0000259" key="3">
    <source>
        <dbReference type="Pfam" id="PF00501"/>
    </source>
</evidence>
<dbReference type="PROSITE" id="PS00455">
    <property type="entry name" value="AMP_BINDING"/>
    <property type="match status" value="1"/>
</dbReference>
<evidence type="ECO:0000259" key="4">
    <source>
        <dbReference type="Pfam" id="PF07993"/>
    </source>
</evidence>
<dbReference type="HOGENOM" id="CLU_002220_2_1_1"/>
<sequence length="1065" mass="117981">MGDSIASGDSNLSHSFRRAKFSARKRDEPQFSPDEIDSLPALVDFNAKHNPSHTFCVQCHTSGPPTCVSFSSFKLATDRCREWLLDQPCLTKREANDRSPVAIFLESDIRIFIYLVGFLRAGIPCLLLSERLSDVAAKHLIAAAAASAVVVSTRTRAALDLLDRDDNVDVDVDQSEIEFLLAPPLDYFLSSADKKSVAAGTTTYELSDDSSGDLVFHSSGTTGLPKPIYLGHRHLLGYAACHEFSPDVDESTTGKTLTTLPLYHGFGLLAPCLALSVGKPVVLTPSASIPNANLLCSILQQHGITSMMTVPSVLEECISVENDAFKPIRDLEFIAVGGGPMKPNVAKVLLERGAKLLNHFGATELGAIAPIFRLTAKYTYPWLVLRKDVPFDIHELGVDEEGRRLCKLIAHPFGWNKPLELQDSLQLGSSPDGTLQVKILGRKDDLIVLKTGEKVSPTLWESSLMTDPLIKSAIVFGESRFQLGVILELSIQAANLDNNQILDEIWPLVEATNSQADRHARIESRACFILTPRDITLPRTAKGSIQRREVYNILARQIDEAYEALDQEFSSSLIGSLNASNLDENLRKVVSLFLPSYIQDSDWNQDTNLFELGMDSLQATRLHRVLRSYIEAQPHQKNLANHTCNLTYAYPTLRLMSAFLTTGAGRELESRQSRMYDILQEFQIRTSEVDVLPRDGKVVVITGATGCLGANLVEILTSRGDILEVICLVREHQAQDEMTHFNHSLDEKGIALTDTQMAKVRLIRWHPGDDHLGMAPGEYNLIARTATHIFHGAWPMNFNLSLLSLKSQIRATASLIELGLECQKTRPNITPRLILASSIAVVGGYVKLFGGSMIPEIVPDDPLTTVPMGYAEAKWVCERLVEDARRLMPSKINCAVIRIGQVAGSTKTGFWNPGEHIPRMLQASQKVNALPKLAGDVSWLPADIAANAIAEILLDDRTGHLLYHVENPVRQSWKDILSIIQEDYSFKNVPLIEFDRWIELATAEGKPLEDLRWFFKEYFLPMATGEVKLETIHSTWSSPTLRASSVVNKSTLQLYLSVWKKLGAL</sequence>
<dbReference type="VEuPathDB" id="FungiDB:MGYG_06733"/>
<dbReference type="Gene3D" id="3.40.50.12780">
    <property type="entry name" value="N-terminal domain of ligase-like"/>
    <property type="match status" value="1"/>
</dbReference>
<dbReference type="SUPFAM" id="SSF51735">
    <property type="entry name" value="NAD(P)-binding Rossmann-fold domains"/>
    <property type="match status" value="1"/>
</dbReference>
<accession>E4V120</accession>
<dbReference type="SUPFAM" id="SSF56801">
    <property type="entry name" value="Acetyl-CoA synthetase-like"/>
    <property type="match status" value="1"/>
</dbReference>
<dbReference type="STRING" id="535722.E4V120"/>
<dbReference type="InterPro" id="IPR051414">
    <property type="entry name" value="Adenylate-forming_Reductase"/>
</dbReference>
<dbReference type="Pfam" id="PF00501">
    <property type="entry name" value="AMP-binding"/>
    <property type="match status" value="1"/>
</dbReference>
<dbReference type="InterPro" id="IPR042099">
    <property type="entry name" value="ANL_N_sf"/>
</dbReference>
<dbReference type="OrthoDB" id="329835at2759"/>
<evidence type="ECO:0000256" key="2">
    <source>
        <dbReference type="ARBA" id="ARBA00022553"/>
    </source>
</evidence>
<keyword evidence="1" id="KW-0596">Phosphopantetheine</keyword>
<dbReference type="InterPro" id="IPR013120">
    <property type="entry name" value="FAR_NAD-bd"/>
</dbReference>
<reference evidence="6" key="1">
    <citation type="journal article" date="2012" name="MBio">
        <title>Comparative genome analysis of Trichophyton rubrum and related dermatophytes reveals candidate genes involved in infection.</title>
        <authorList>
            <person name="Martinez D.A."/>
            <person name="Oliver B.G."/>
            <person name="Graeser Y."/>
            <person name="Goldberg J.M."/>
            <person name="Li W."/>
            <person name="Martinez-Rossi N.M."/>
            <person name="Monod M."/>
            <person name="Shelest E."/>
            <person name="Barton R.C."/>
            <person name="Birch E."/>
            <person name="Brakhage A.A."/>
            <person name="Chen Z."/>
            <person name="Gurr S.J."/>
            <person name="Heiman D."/>
            <person name="Heitman J."/>
            <person name="Kosti I."/>
            <person name="Rossi A."/>
            <person name="Saif S."/>
            <person name="Samalova M."/>
            <person name="Saunders C.W."/>
            <person name="Shea T."/>
            <person name="Summerbell R.C."/>
            <person name="Xu J."/>
            <person name="Young S."/>
            <person name="Zeng Q."/>
            <person name="Birren B.W."/>
            <person name="Cuomo C.A."/>
            <person name="White T.C."/>
        </authorList>
    </citation>
    <scope>NUCLEOTIDE SEQUENCE [LARGE SCALE GENOMIC DNA]</scope>
    <source>
        <strain evidence="6">ATCC MYA-4604 / CBS 118893</strain>
    </source>
</reference>
<gene>
    <name evidence="5" type="ORF">MGYG_06733</name>
</gene>
<dbReference type="InterPro" id="IPR000873">
    <property type="entry name" value="AMP-dep_synth/lig_dom"/>
</dbReference>